<dbReference type="EMBL" id="SSOB01000051">
    <property type="protein sequence ID" value="THF73650.1"/>
    <property type="molecule type" value="Genomic_DNA"/>
</dbReference>
<sequence length="114" mass="12690">MHPIDTADVQRRIDALVGQDLYVHMEMTTGAYTAHHDTTKHPAANFITNAVVRYELGSISGAGPYRVGLKLEKGWIYTEGLTHYDAAEEERLLMSGHDSSGKLVVSLQFSREPF</sequence>
<dbReference type="AlphaFoldDB" id="A0A4S4BGQ9"/>
<gene>
    <name evidence="1" type="ORF">E6C55_28085</name>
</gene>
<proteinExistence type="predicted"/>
<dbReference type="Proteomes" id="UP000310636">
    <property type="component" value="Unassembled WGS sequence"/>
</dbReference>
<dbReference type="InterPro" id="IPR036492">
    <property type="entry name" value="YojF_sf"/>
</dbReference>
<accession>A0A4S4BGQ9</accession>
<dbReference type="Pfam" id="PF08830">
    <property type="entry name" value="DUF1806"/>
    <property type="match status" value="1"/>
</dbReference>
<dbReference type="InterPro" id="IPR014934">
    <property type="entry name" value="DUF1806"/>
</dbReference>
<keyword evidence="2" id="KW-1185">Reference proteome</keyword>
<evidence type="ECO:0000313" key="1">
    <source>
        <dbReference type="EMBL" id="THF73650.1"/>
    </source>
</evidence>
<dbReference type="RefSeq" id="WP_136373156.1">
    <property type="nucleotide sequence ID" value="NZ_SSOB01000051.1"/>
</dbReference>
<organism evidence="1 2">
    <name type="scientific">Cohnella fermenti</name>
    <dbReference type="NCBI Taxonomy" id="2565925"/>
    <lineage>
        <taxon>Bacteria</taxon>
        <taxon>Bacillati</taxon>
        <taxon>Bacillota</taxon>
        <taxon>Bacilli</taxon>
        <taxon>Bacillales</taxon>
        <taxon>Paenibacillaceae</taxon>
        <taxon>Cohnella</taxon>
    </lineage>
</organism>
<dbReference type="Gene3D" id="2.70.180.10">
    <property type="entry name" value="Hypothetical protein YojF"/>
    <property type="match status" value="1"/>
</dbReference>
<dbReference type="SUPFAM" id="SSF89442">
    <property type="entry name" value="Hypothetical protein YojF"/>
    <property type="match status" value="1"/>
</dbReference>
<evidence type="ECO:0000313" key="2">
    <source>
        <dbReference type="Proteomes" id="UP000310636"/>
    </source>
</evidence>
<reference evidence="1 2" key="1">
    <citation type="submission" date="2019-04" db="EMBL/GenBank/DDBJ databases">
        <title>Cohnella sp. nov. isolated from preserved vegetables.</title>
        <authorList>
            <person name="Lin S.-Y."/>
            <person name="Hung M.-H."/>
            <person name="Young C.-C."/>
        </authorList>
    </citation>
    <scope>NUCLEOTIDE SEQUENCE [LARGE SCALE GENOMIC DNA]</scope>
    <source>
        <strain evidence="1 2">CC-MHH1044</strain>
    </source>
</reference>
<protein>
    <submittedName>
        <fullName evidence="1">DUF1806 family protein</fullName>
    </submittedName>
</protein>
<comment type="caution">
    <text evidence="1">The sequence shown here is derived from an EMBL/GenBank/DDBJ whole genome shotgun (WGS) entry which is preliminary data.</text>
</comment>
<name>A0A4S4BGQ9_9BACL</name>
<dbReference type="OrthoDB" id="2352913at2"/>